<accession>A0AB34J0A1</accession>
<evidence type="ECO:0000256" key="1">
    <source>
        <dbReference type="SAM" id="MobiDB-lite"/>
    </source>
</evidence>
<sequence>MKHKRRKEDALEPGGARTKAHTCRRQRYEYKSIGLTDVEAPHATHTDDVVVGCLKVGAIASWVFAAAFLLIFALQQAQAAQRLDLGIVPYFGLPATKPAGPTVSSAVASPATPTGTTSINAVTAIFTACTTFAEFSAPTPTSPATAATSRPRAGNS</sequence>
<keyword evidence="2" id="KW-0472">Membrane</keyword>
<keyword evidence="2" id="KW-1133">Transmembrane helix</keyword>
<feature type="region of interest" description="Disordered" evidence="1">
    <location>
        <begin position="137"/>
        <end position="156"/>
    </location>
</feature>
<keyword evidence="4" id="KW-1185">Reference proteome</keyword>
<keyword evidence="2" id="KW-0812">Transmembrane</keyword>
<name>A0AB34J0A1_PRYPA</name>
<organism evidence="3 4">
    <name type="scientific">Prymnesium parvum</name>
    <name type="common">Toxic golden alga</name>
    <dbReference type="NCBI Taxonomy" id="97485"/>
    <lineage>
        <taxon>Eukaryota</taxon>
        <taxon>Haptista</taxon>
        <taxon>Haptophyta</taxon>
        <taxon>Prymnesiophyceae</taxon>
        <taxon>Prymnesiales</taxon>
        <taxon>Prymnesiaceae</taxon>
        <taxon>Prymnesium</taxon>
    </lineage>
</organism>
<dbReference type="Proteomes" id="UP001515480">
    <property type="component" value="Unassembled WGS sequence"/>
</dbReference>
<protein>
    <submittedName>
        <fullName evidence="3">Uncharacterized protein</fullName>
    </submittedName>
</protein>
<comment type="caution">
    <text evidence="3">The sequence shown here is derived from an EMBL/GenBank/DDBJ whole genome shotgun (WGS) entry which is preliminary data.</text>
</comment>
<proteinExistence type="predicted"/>
<dbReference type="AlphaFoldDB" id="A0AB34J0A1"/>
<evidence type="ECO:0000313" key="4">
    <source>
        <dbReference type="Proteomes" id="UP001515480"/>
    </source>
</evidence>
<gene>
    <name evidence="3" type="ORF">AB1Y20_007124</name>
</gene>
<feature type="transmembrane region" description="Helical" evidence="2">
    <location>
        <begin position="49"/>
        <end position="74"/>
    </location>
</feature>
<reference evidence="3 4" key="1">
    <citation type="journal article" date="2024" name="Science">
        <title>Giant polyketide synthase enzymes in the biosynthesis of giant marine polyether toxins.</title>
        <authorList>
            <person name="Fallon T.R."/>
            <person name="Shende V.V."/>
            <person name="Wierzbicki I.H."/>
            <person name="Pendleton A.L."/>
            <person name="Watervoot N.F."/>
            <person name="Auber R.P."/>
            <person name="Gonzalez D.J."/>
            <person name="Wisecaver J.H."/>
            <person name="Moore B.S."/>
        </authorList>
    </citation>
    <scope>NUCLEOTIDE SEQUENCE [LARGE SCALE GENOMIC DNA]</scope>
    <source>
        <strain evidence="3 4">12B1</strain>
    </source>
</reference>
<evidence type="ECO:0000256" key="2">
    <source>
        <dbReference type="SAM" id="Phobius"/>
    </source>
</evidence>
<evidence type="ECO:0000313" key="3">
    <source>
        <dbReference type="EMBL" id="KAL1510842.1"/>
    </source>
</evidence>
<dbReference type="EMBL" id="JBGBPQ010000015">
    <property type="protein sequence ID" value="KAL1510842.1"/>
    <property type="molecule type" value="Genomic_DNA"/>
</dbReference>
<feature type="region of interest" description="Disordered" evidence="1">
    <location>
        <begin position="1"/>
        <end position="21"/>
    </location>
</feature>